<protein>
    <recommendedName>
        <fullName evidence="3">SnoaL-like domain-containing protein</fullName>
    </recommendedName>
</protein>
<dbReference type="RefSeq" id="WP_167919694.1">
    <property type="nucleotide sequence ID" value="NZ_JAATIT010000001.1"/>
</dbReference>
<name>A0A7X6B7L0_9SPHN</name>
<sequence>MIERRDLMRGLAVGLAITASQSVSACSYAEYDNDDWGGRLVDFLKSGDGGILEGLFQEETTLVAFDASMLTESEMFFKGKEAVEQALVSFRNYQLMKEDESAARSLVKSHLVGSLQQGRMNKIELTFADDLKSLTSCGPTRNEQSIDLYYEADVHETGEDWVKWSVRRIALLPHLETERV</sequence>
<dbReference type="EMBL" id="JAATIT010000001">
    <property type="protein sequence ID" value="NJB88760.1"/>
    <property type="molecule type" value="Genomic_DNA"/>
</dbReference>
<accession>A0A7X6B7L0</accession>
<proteinExistence type="predicted"/>
<evidence type="ECO:0008006" key="3">
    <source>
        <dbReference type="Google" id="ProtNLM"/>
    </source>
</evidence>
<dbReference type="AlphaFoldDB" id="A0A7X6B7L0"/>
<evidence type="ECO:0000313" key="1">
    <source>
        <dbReference type="EMBL" id="NJB88760.1"/>
    </source>
</evidence>
<reference evidence="1 2" key="1">
    <citation type="submission" date="2020-03" db="EMBL/GenBank/DDBJ databases">
        <title>Genomic Encyclopedia of Type Strains, Phase IV (KMG-IV): sequencing the most valuable type-strain genomes for metagenomic binning, comparative biology and taxonomic classification.</title>
        <authorList>
            <person name="Goeker M."/>
        </authorList>
    </citation>
    <scope>NUCLEOTIDE SEQUENCE [LARGE SCALE GENOMIC DNA]</scope>
    <source>
        <strain evidence="1 2">DSM 25229</strain>
    </source>
</reference>
<dbReference type="Proteomes" id="UP000535078">
    <property type="component" value="Unassembled WGS sequence"/>
</dbReference>
<dbReference type="PROSITE" id="PS51257">
    <property type="entry name" value="PROKAR_LIPOPROTEIN"/>
    <property type="match status" value="1"/>
</dbReference>
<comment type="caution">
    <text evidence="1">The sequence shown here is derived from an EMBL/GenBank/DDBJ whole genome shotgun (WGS) entry which is preliminary data.</text>
</comment>
<organism evidence="1 2">
    <name type="scientific">Sphingopyxis italica</name>
    <dbReference type="NCBI Taxonomy" id="1129133"/>
    <lineage>
        <taxon>Bacteria</taxon>
        <taxon>Pseudomonadati</taxon>
        <taxon>Pseudomonadota</taxon>
        <taxon>Alphaproteobacteria</taxon>
        <taxon>Sphingomonadales</taxon>
        <taxon>Sphingomonadaceae</taxon>
        <taxon>Sphingopyxis</taxon>
    </lineage>
</organism>
<evidence type="ECO:0000313" key="2">
    <source>
        <dbReference type="Proteomes" id="UP000535078"/>
    </source>
</evidence>
<keyword evidence="2" id="KW-1185">Reference proteome</keyword>
<gene>
    <name evidence="1" type="ORF">GGR90_000912</name>
</gene>